<name>A0A7J7HCQ0_CAMSI</name>
<dbReference type="EMBL" id="JACBKZ010000005">
    <property type="protein sequence ID" value="KAF5950723.1"/>
    <property type="molecule type" value="Genomic_DNA"/>
</dbReference>
<gene>
    <name evidence="2" type="ORF">HYC85_012716</name>
</gene>
<reference evidence="3" key="1">
    <citation type="journal article" date="2020" name="Nat. Commun.">
        <title>Genome assembly of wild tea tree DASZ reveals pedigree and selection history of tea varieties.</title>
        <authorList>
            <person name="Zhang W."/>
            <person name="Zhang Y."/>
            <person name="Qiu H."/>
            <person name="Guo Y."/>
            <person name="Wan H."/>
            <person name="Zhang X."/>
            <person name="Scossa F."/>
            <person name="Alseekh S."/>
            <person name="Zhang Q."/>
            <person name="Wang P."/>
            <person name="Xu L."/>
            <person name="Schmidt M.H."/>
            <person name="Jia X."/>
            <person name="Li D."/>
            <person name="Zhu A."/>
            <person name="Guo F."/>
            <person name="Chen W."/>
            <person name="Ni D."/>
            <person name="Usadel B."/>
            <person name="Fernie A.R."/>
            <person name="Wen W."/>
        </authorList>
    </citation>
    <scope>NUCLEOTIDE SEQUENCE [LARGE SCALE GENOMIC DNA]</scope>
    <source>
        <strain evidence="3">cv. G240</strain>
    </source>
</reference>
<dbReference type="AlphaFoldDB" id="A0A7J7HCQ0"/>
<evidence type="ECO:0000256" key="1">
    <source>
        <dbReference type="SAM" id="Phobius"/>
    </source>
</evidence>
<evidence type="ECO:0000313" key="2">
    <source>
        <dbReference type="EMBL" id="KAF5950723.1"/>
    </source>
</evidence>
<sequence length="130" mass="14529">MLVRMLRFLMKWVGITKASFRLTNKAIDQEKLKKYEKGKFDFKGAEIFMVPLTILVILNIVCFIGGAKMGVTTWYQSVPGSNTLGTWEVIRITMGRGRGRRGRQEMPLPEEVPAVQEGVGQANVAEPAGQ</sequence>
<reference evidence="2 3" key="2">
    <citation type="submission" date="2020-07" db="EMBL/GenBank/DDBJ databases">
        <title>Genome assembly of wild tea tree DASZ reveals pedigree and selection history of tea varieties.</title>
        <authorList>
            <person name="Zhang W."/>
        </authorList>
    </citation>
    <scope>NUCLEOTIDE SEQUENCE [LARGE SCALE GENOMIC DNA]</scope>
    <source>
        <strain evidence="3">cv. G240</strain>
        <tissue evidence="2">Leaf</tissue>
    </source>
</reference>
<protein>
    <submittedName>
        <fullName evidence="2">Uncharacterized protein</fullName>
    </submittedName>
</protein>
<keyword evidence="1" id="KW-0812">Transmembrane</keyword>
<feature type="transmembrane region" description="Helical" evidence="1">
    <location>
        <begin position="47"/>
        <end position="67"/>
    </location>
</feature>
<keyword evidence="3" id="KW-1185">Reference proteome</keyword>
<evidence type="ECO:0000313" key="3">
    <source>
        <dbReference type="Proteomes" id="UP000593564"/>
    </source>
</evidence>
<accession>A0A7J7HCQ0</accession>
<comment type="caution">
    <text evidence="2">The sequence shown here is derived from an EMBL/GenBank/DDBJ whole genome shotgun (WGS) entry which is preliminary data.</text>
</comment>
<proteinExistence type="predicted"/>
<keyword evidence="1" id="KW-0472">Membrane</keyword>
<dbReference type="Proteomes" id="UP000593564">
    <property type="component" value="Unassembled WGS sequence"/>
</dbReference>
<organism evidence="2 3">
    <name type="scientific">Camellia sinensis</name>
    <name type="common">Tea plant</name>
    <name type="synonym">Thea sinensis</name>
    <dbReference type="NCBI Taxonomy" id="4442"/>
    <lineage>
        <taxon>Eukaryota</taxon>
        <taxon>Viridiplantae</taxon>
        <taxon>Streptophyta</taxon>
        <taxon>Embryophyta</taxon>
        <taxon>Tracheophyta</taxon>
        <taxon>Spermatophyta</taxon>
        <taxon>Magnoliopsida</taxon>
        <taxon>eudicotyledons</taxon>
        <taxon>Gunneridae</taxon>
        <taxon>Pentapetalae</taxon>
        <taxon>asterids</taxon>
        <taxon>Ericales</taxon>
        <taxon>Theaceae</taxon>
        <taxon>Camellia</taxon>
    </lineage>
</organism>
<keyword evidence="1" id="KW-1133">Transmembrane helix</keyword>